<protein>
    <submittedName>
        <fullName evidence="1">Uncharacterized protein</fullName>
    </submittedName>
</protein>
<accession>A0A7T9I2B9</accession>
<evidence type="ECO:0000313" key="1">
    <source>
        <dbReference type="EMBL" id="QQR92886.1"/>
    </source>
</evidence>
<dbReference type="EMBL" id="CP064981">
    <property type="protein sequence ID" value="QQR92886.1"/>
    <property type="molecule type" value="Genomic_DNA"/>
</dbReference>
<organism evidence="1">
    <name type="scientific">Candidatus Iainarchaeum sp</name>
    <dbReference type="NCBI Taxonomy" id="3101447"/>
    <lineage>
        <taxon>Archaea</taxon>
        <taxon>Candidatus Iainarchaeota</taxon>
        <taxon>Candidatus Iainarchaeia</taxon>
        <taxon>Candidatus Iainarchaeales</taxon>
        <taxon>Candidatus Iainarchaeaceae</taxon>
        <taxon>Candidatus Iainarchaeum</taxon>
    </lineage>
</organism>
<reference evidence="1" key="1">
    <citation type="submission" date="2020-11" db="EMBL/GenBank/DDBJ databases">
        <title>Connecting structure to function with the recovery of over 1000 high-quality activated sludge metagenome-assembled genomes encoding full-length rRNA genes using long-read sequencing.</title>
        <authorList>
            <person name="Singleton C.M."/>
            <person name="Petriglieri F."/>
            <person name="Kristensen J.M."/>
            <person name="Kirkegaard R.H."/>
            <person name="Michaelsen T.Y."/>
            <person name="Andersen M.H."/>
            <person name="Karst S.M."/>
            <person name="Dueholm M.S."/>
            <person name="Nielsen P.H."/>
            <person name="Albertsen M."/>
        </authorList>
    </citation>
    <scope>NUCLEOTIDE SEQUENCE</scope>
    <source>
        <strain evidence="1">Fred_18-Q3-R57-64_BAT3C.431</strain>
    </source>
</reference>
<dbReference type="Proteomes" id="UP000596004">
    <property type="component" value="Chromosome"/>
</dbReference>
<dbReference type="AlphaFoldDB" id="A0A7T9I2B9"/>
<name>A0A7T9I2B9_9ARCH</name>
<gene>
    <name evidence="1" type="ORF">IPJ89_01415</name>
</gene>
<proteinExistence type="predicted"/>
<sequence length="80" mass="9201">MGIMTTSISDTIETRFRKAVAIKFGTNKGALQKGIEFGMQKLIEEVELENLRKSAVERLEKGYKLGKLLYKSRDELYDRD</sequence>